<accession>A0A0G9MPF4</accession>
<comment type="caution">
    <text evidence="1">The sequence shown here is derived from an EMBL/GenBank/DDBJ whole genome shotgun (WGS) entry which is preliminary data.</text>
</comment>
<gene>
    <name evidence="1" type="ORF">AAW01_00610</name>
</gene>
<protein>
    <submittedName>
        <fullName evidence="1">Uncharacterized protein</fullName>
    </submittedName>
</protein>
<dbReference type="KEGG" id="egn:BMF35_a1548"/>
<proteinExistence type="predicted"/>
<reference evidence="1 2" key="1">
    <citation type="submission" date="2015-04" db="EMBL/GenBank/DDBJ databases">
        <title>The draft genome sequence of Erythrobacr gangjinensis K7-2.</title>
        <authorList>
            <person name="Zhuang L."/>
            <person name="Liu Y."/>
            <person name="Shao Z."/>
        </authorList>
    </citation>
    <scope>NUCLEOTIDE SEQUENCE [LARGE SCALE GENOMIC DNA]</scope>
    <source>
        <strain evidence="1 2">K7-2</strain>
    </source>
</reference>
<dbReference type="RefSeq" id="WP_047005455.1">
    <property type="nucleotide sequence ID" value="NZ_CP018097.1"/>
</dbReference>
<dbReference type="EMBL" id="LBHC01000001">
    <property type="protein sequence ID" value="KLE32605.1"/>
    <property type="molecule type" value="Genomic_DNA"/>
</dbReference>
<name>A0A0G9MPF4_9SPHN</name>
<sequence>MKLWMIVLMAGALWGLNLLYDVATGRSGGSVEDVGALCRERMLEAGQAPADSDAMCNCLERRVTDWHEANPGGDYSRDVHERIVMQCAQWG</sequence>
<dbReference type="AlphaFoldDB" id="A0A0G9MPF4"/>
<evidence type="ECO:0000313" key="2">
    <source>
        <dbReference type="Proteomes" id="UP000053070"/>
    </source>
</evidence>
<organism evidence="1 2">
    <name type="scientific">Aurantiacibacter gangjinensis</name>
    <dbReference type="NCBI Taxonomy" id="502682"/>
    <lineage>
        <taxon>Bacteria</taxon>
        <taxon>Pseudomonadati</taxon>
        <taxon>Pseudomonadota</taxon>
        <taxon>Alphaproteobacteria</taxon>
        <taxon>Sphingomonadales</taxon>
        <taxon>Erythrobacteraceae</taxon>
        <taxon>Aurantiacibacter</taxon>
    </lineage>
</organism>
<keyword evidence="2" id="KW-1185">Reference proteome</keyword>
<dbReference type="Proteomes" id="UP000053070">
    <property type="component" value="Unassembled WGS sequence"/>
</dbReference>
<dbReference type="PATRIC" id="fig|502682.8.peg.128"/>
<evidence type="ECO:0000313" key="1">
    <source>
        <dbReference type="EMBL" id="KLE32605.1"/>
    </source>
</evidence>